<comment type="caution">
    <text evidence="2">The sequence shown here is derived from an EMBL/GenBank/DDBJ whole genome shotgun (WGS) entry which is preliminary data.</text>
</comment>
<feature type="region of interest" description="Disordered" evidence="1">
    <location>
        <begin position="98"/>
        <end position="126"/>
    </location>
</feature>
<accession>A0A0F9DB87</accession>
<evidence type="ECO:0000256" key="1">
    <source>
        <dbReference type="SAM" id="MobiDB-lite"/>
    </source>
</evidence>
<evidence type="ECO:0000313" key="2">
    <source>
        <dbReference type="EMBL" id="KKL58973.1"/>
    </source>
</evidence>
<organism evidence="2">
    <name type="scientific">marine sediment metagenome</name>
    <dbReference type="NCBI Taxonomy" id="412755"/>
    <lineage>
        <taxon>unclassified sequences</taxon>
        <taxon>metagenomes</taxon>
        <taxon>ecological metagenomes</taxon>
    </lineage>
</organism>
<proteinExistence type="predicted"/>
<feature type="region of interest" description="Disordered" evidence="1">
    <location>
        <begin position="41"/>
        <end position="64"/>
    </location>
</feature>
<dbReference type="AlphaFoldDB" id="A0A0F9DB87"/>
<name>A0A0F9DB87_9ZZZZ</name>
<gene>
    <name evidence="2" type="ORF">LCGC14_2219970</name>
</gene>
<protein>
    <submittedName>
        <fullName evidence="2">Uncharacterized protein</fullName>
    </submittedName>
</protein>
<sequence>MGKPWEYEPKRAERLQARATFRRRAATSAFTRLAGDSLRQRGIDPTILSPSKGLEDNEPGDENEQFERTVKRLTSMGMSPDEAVTQVRRYLRVTSKRVGKGMVRPRTPVQPGLDAVQQGVTQPPVPYRTRYDEKTEAAIQQFRSDLTEEGYEPWMIDTQLRGQIRLVAIMEETKDSFPVRTPPGTTHESLALERLEEEMGPLLRKAEPKPSKGLFGKVVGAAFVPIKFALTGLAAGIGELEKDPLLGGPFARTPEEGFPYYDPEGVTGFERGAEISRPIVRAGQPIVAEPFEQVEKAGIPVVSPAAGGISTAIQSQIVEDIGTEVINPAALVLVAPFVLQATQGLRGAALAAQICSNLLGTGLEPALARGTLRGLTVLGRSGLSGL</sequence>
<feature type="non-terminal residue" evidence="2">
    <location>
        <position position="386"/>
    </location>
</feature>
<reference evidence="2" key="1">
    <citation type="journal article" date="2015" name="Nature">
        <title>Complex archaea that bridge the gap between prokaryotes and eukaryotes.</title>
        <authorList>
            <person name="Spang A."/>
            <person name="Saw J.H."/>
            <person name="Jorgensen S.L."/>
            <person name="Zaremba-Niedzwiedzka K."/>
            <person name="Martijn J."/>
            <person name="Lind A.E."/>
            <person name="van Eijk R."/>
            <person name="Schleper C."/>
            <person name="Guy L."/>
            <person name="Ettema T.J."/>
        </authorList>
    </citation>
    <scope>NUCLEOTIDE SEQUENCE</scope>
</reference>
<dbReference type="EMBL" id="LAZR01029640">
    <property type="protein sequence ID" value="KKL58973.1"/>
    <property type="molecule type" value="Genomic_DNA"/>
</dbReference>